<dbReference type="Pfam" id="PF03982">
    <property type="entry name" value="DAGAT"/>
    <property type="match status" value="1"/>
</dbReference>
<keyword evidence="10" id="KW-0012">Acyltransferase</keyword>
<sequence>MPQLLGIEWIDIFSSVERKRTYLGMVAHSIYTYPVGNMLLVAPLFWLFPFHWFFLILLYAAWVYYDKDTPSKGGYGLDFIRKWRVNRWNADYFPARVHKTADLDPEKNYILAYHPHGIISMGGWVNFASNGSGVMDMYPGITFNLCTLGLNFKIPIRREILLLFGCIDCSKESIEYVLCPKTNKGRAIVLVVGGAAESLDAHPGKHELTLLSRKGFVREALLTGAQLVPVYSFGENDVFEQAANPPGSRLRKWQDTLRKSMGMSLPIVKGRGYLQYSFGFLPLRRPINTVIGAPIHVEKMENPTKERIDELHEEYVKKLTELFEKYKGQFGVKKDVKLVLK</sequence>
<keyword evidence="7 11" id="KW-1133">Transmembrane helix</keyword>
<evidence type="ECO:0000256" key="4">
    <source>
        <dbReference type="ARBA" id="ARBA00022679"/>
    </source>
</evidence>
<keyword evidence="6 11" id="KW-0256">Endoplasmic reticulum</keyword>
<comment type="subcellular location">
    <subcellularLocation>
        <location evidence="1 11">Endoplasmic reticulum membrane</location>
        <topology evidence="1 11">Multi-pass membrane protein</topology>
    </subcellularLocation>
</comment>
<comment type="similarity">
    <text evidence="2 11">Belongs to the diacylglycerol acyltransferase family.</text>
</comment>
<dbReference type="RefSeq" id="XP_003091387.2">
    <property type="nucleotide sequence ID" value="XM_003091339.2"/>
</dbReference>
<dbReference type="CTD" id="9798496"/>
<dbReference type="Proteomes" id="UP000483820">
    <property type="component" value="Chromosome III"/>
</dbReference>
<evidence type="ECO:0000256" key="2">
    <source>
        <dbReference type="ARBA" id="ARBA00005420"/>
    </source>
</evidence>
<comment type="caution">
    <text evidence="11">Lacks conserved residue(s) required for the propagation of feature annotation.</text>
</comment>
<keyword evidence="4 11" id="KW-0808">Transferase</keyword>
<evidence type="ECO:0000256" key="3">
    <source>
        <dbReference type="ARBA" id="ARBA00022516"/>
    </source>
</evidence>
<dbReference type="GeneID" id="9798496"/>
<organism evidence="12 13">
    <name type="scientific">Caenorhabditis remanei</name>
    <name type="common">Caenorhabditis vulgaris</name>
    <dbReference type="NCBI Taxonomy" id="31234"/>
    <lineage>
        <taxon>Eukaryota</taxon>
        <taxon>Metazoa</taxon>
        <taxon>Ecdysozoa</taxon>
        <taxon>Nematoda</taxon>
        <taxon>Chromadorea</taxon>
        <taxon>Rhabditida</taxon>
        <taxon>Rhabditina</taxon>
        <taxon>Rhabditomorpha</taxon>
        <taxon>Rhabditoidea</taxon>
        <taxon>Rhabditidae</taxon>
        <taxon>Peloderinae</taxon>
        <taxon>Caenorhabditis</taxon>
    </lineage>
</organism>
<comment type="caution">
    <text evidence="12">The sequence shown here is derived from an EMBL/GenBank/DDBJ whole genome shotgun (WGS) entry which is preliminary data.</text>
</comment>
<name>A0A6A5H5B4_CAERE</name>
<feature type="transmembrane region" description="Helical" evidence="11">
    <location>
        <begin position="44"/>
        <end position="65"/>
    </location>
</feature>
<accession>A0A6A5H5B4</accession>
<evidence type="ECO:0000256" key="11">
    <source>
        <dbReference type="RuleBase" id="RU367023"/>
    </source>
</evidence>
<evidence type="ECO:0000256" key="9">
    <source>
        <dbReference type="ARBA" id="ARBA00023136"/>
    </source>
</evidence>
<evidence type="ECO:0000256" key="1">
    <source>
        <dbReference type="ARBA" id="ARBA00004477"/>
    </source>
</evidence>
<dbReference type="EMBL" id="WUAV01000003">
    <property type="protein sequence ID" value="KAF1763020.1"/>
    <property type="molecule type" value="Genomic_DNA"/>
</dbReference>
<dbReference type="PANTHER" id="PTHR12317">
    <property type="entry name" value="DIACYLGLYCEROL O-ACYLTRANSFERASE"/>
    <property type="match status" value="1"/>
</dbReference>
<evidence type="ECO:0000256" key="7">
    <source>
        <dbReference type="ARBA" id="ARBA00022989"/>
    </source>
</evidence>
<evidence type="ECO:0000256" key="10">
    <source>
        <dbReference type="ARBA" id="ARBA00023315"/>
    </source>
</evidence>
<evidence type="ECO:0000256" key="6">
    <source>
        <dbReference type="ARBA" id="ARBA00022824"/>
    </source>
</evidence>
<dbReference type="GO" id="GO:0019432">
    <property type="term" value="P:triglyceride biosynthetic process"/>
    <property type="evidence" value="ECO:0007669"/>
    <property type="project" value="TreeGrafter"/>
</dbReference>
<dbReference type="KEGG" id="crq:GCK72_011285"/>
<evidence type="ECO:0000313" key="13">
    <source>
        <dbReference type="Proteomes" id="UP000483820"/>
    </source>
</evidence>
<protein>
    <recommendedName>
        <fullName evidence="11">Acyltransferase</fullName>
        <ecNumber evidence="11">2.3.1.-</ecNumber>
    </recommendedName>
</protein>
<keyword evidence="9 11" id="KW-0472">Membrane</keyword>
<dbReference type="GO" id="GO:0004144">
    <property type="term" value="F:diacylglycerol O-acyltransferase activity"/>
    <property type="evidence" value="ECO:0007669"/>
    <property type="project" value="TreeGrafter"/>
</dbReference>
<dbReference type="PANTHER" id="PTHR12317:SF6">
    <property type="entry name" value="ACYLTRANSFERASE"/>
    <property type="match status" value="1"/>
</dbReference>
<proteinExistence type="inferred from homology"/>
<dbReference type="EC" id="2.3.1.-" evidence="11"/>
<keyword evidence="3" id="KW-0444">Lipid biosynthesis</keyword>
<dbReference type="InterPro" id="IPR007130">
    <property type="entry name" value="DAGAT"/>
</dbReference>
<dbReference type="CDD" id="cd07987">
    <property type="entry name" value="LPLAT_MGAT-like"/>
    <property type="match status" value="1"/>
</dbReference>
<dbReference type="GO" id="GO:0005789">
    <property type="term" value="C:endoplasmic reticulum membrane"/>
    <property type="evidence" value="ECO:0007669"/>
    <property type="project" value="UniProtKB-SubCell"/>
</dbReference>
<evidence type="ECO:0000256" key="5">
    <source>
        <dbReference type="ARBA" id="ARBA00022692"/>
    </source>
</evidence>
<gene>
    <name evidence="12" type="ORF">GCK72_011285</name>
</gene>
<evidence type="ECO:0000256" key="8">
    <source>
        <dbReference type="ARBA" id="ARBA00023098"/>
    </source>
</evidence>
<keyword evidence="8" id="KW-0443">Lipid metabolism</keyword>
<keyword evidence="5 11" id="KW-0812">Transmembrane</keyword>
<evidence type="ECO:0000313" key="12">
    <source>
        <dbReference type="EMBL" id="KAF1763020.1"/>
    </source>
</evidence>
<reference evidence="12 13" key="1">
    <citation type="submission" date="2019-12" db="EMBL/GenBank/DDBJ databases">
        <title>Chromosome-level assembly of the Caenorhabditis remanei genome.</title>
        <authorList>
            <person name="Teterina A.A."/>
            <person name="Willis J.H."/>
            <person name="Phillips P.C."/>
        </authorList>
    </citation>
    <scope>NUCLEOTIDE SEQUENCE [LARGE SCALE GENOMIC DNA]</scope>
    <source>
        <strain evidence="12 13">PX506</strain>
        <tissue evidence="12">Whole organism</tissue>
    </source>
</reference>
<dbReference type="AlphaFoldDB" id="A0A6A5H5B4"/>